<protein>
    <submittedName>
        <fullName evidence="3">Uncharacterized protein</fullName>
    </submittedName>
</protein>
<dbReference type="RefSeq" id="WP_183961408.1">
    <property type="nucleotide sequence ID" value="NZ_JACHHP010000004.1"/>
</dbReference>
<comment type="caution">
    <text evidence="3">The sequence shown here is derived from an EMBL/GenBank/DDBJ whole genome shotgun (WGS) entry which is preliminary data.</text>
</comment>
<dbReference type="AlphaFoldDB" id="A0A7W8D6L3"/>
<evidence type="ECO:0000313" key="3">
    <source>
        <dbReference type="EMBL" id="MBB5208858.1"/>
    </source>
</evidence>
<keyword evidence="2" id="KW-0472">Membrane</keyword>
<evidence type="ECO:0000256" key="2">
    <source>
        <dbReference type="SAM" id="Phobius"/>
    </source>
</evidence>
<accession>A0A7W8D6L3</accession>
<keyword evidence="4" id="KW-1185">Reference proteome</keyword>
<sequence length="159" mass="16796">MDESRIKALYRQHTDAARALDADALQDVLGRHGYPDVEGTPLDRIAASSLQSDVLRIAMALGPDAQQLSRDIAALRREVPRRAAAPLLRRTLALAAGVGALAVLFSTLHGGSHPGAAGMAMPDGTQSIMSGSFEPGLPSQQDRIEIEAAAPIFRGDFDS</sequence>
<evidence type="ECO:0000313" key="4">
    <source>
        <dbReference type="Proteomes" id="UP000521199"/>
    </source>
</evidence>
<gene>
    <name evidence="3" type="ORF">HNQ52_002408</name>
</gene>
<dbReference type="Proteomes" id="UP000521199">
    <property type="component" value="Unassembled WGS sequence"/>
</dbReference>
<evidence type="ECO:0000256" key="1">
    <source>
        <dbReference type="SAM" id="MobiDB-lite"/>
    </source>
</evidence>
<organism evidence="3 4">
    <name type="scientific">Chiayiivirga flava</name>
    <dbReference type="NCBI Taxonomy" id="659595"/>
    <lineage>
        <taxon>Bacteria</taxon>
        <taxon>Pseudomonadati</taxon>
        <taxon>Pseudomonadota</taxon>
        <taxon>Gammaproteobacteria</taxon>
        <taxon>Lysobacterales</taxon>
        <taxon>Lysobacteraceae</taxon>
        <taxon>Chiayiivirga</taxon>
    </lineage>
</organism>
<reference evidence="3 4" key="1">
    <citation type="submission" date="2020-08" db="EMBL/GenBank/DDBJ databases">
        <title>Genomic Encyclopedia of Type Strains, Phase IV (KMG-IV): sequencing the most valuable type-strain genomes for metagenomic binning, comparative biology and taxonomic classification.</title>
        <authorList>
            <person name="Goeker M."/>
        </authorList>
    </citation>
    <scope>NUCLEOTIDE SEQUENCE [LARGE SCALE GENOMIC DNA]</scope>
    <source>
        <strain evidence="3 4">DSM 24163</strain>
    </source>
</reference>
<name>A0A7W8D6L3_9GAMM</name>
<proteinExistence type="predicted"/>
<keyword evidence="2" id="KW-1133">Transmembrane helix</keyword>
<feature type="transmembrane region" description="Helical" evidence="2">
    <location>
        <begin position="91"/>
        <end position="111"/>
    </location>
</feature>
<keyword evidence="2" id="KW-0812">Transmembrane</keyword>
<dbReference type="EMBL" id="JACHHP010000004">
    <property type="protein sequence ID" value="MBB5208858.1"/>
    <property type="molecule type" value="Genomic_DNA"/>
</dbReference>
<feature type="region of interest" description="Disordered" evidence="1">
    <location>
        <begin position="116"/>
        <end position="136"/>
    </location>
</feature>